<feature type="transmembrane region" description="Helical" evidence="5">
    <location>
        <begin position="352"/>
        <end position="375"/>
    </location>
</feature>
<feature type="transmembrane region" description="Helical" evidence="5">
    <location>
        <begin position="175"/>
        <end position="191"/>
    </location>
</feature>
<evidence type="ECO:0000256" key="3">
    <source>
        <dbReference type="ARBA" id="ARBA00022989"/>
    </source>
</evidence>
<feature type="transmembrane region" description="Helical" evidence="5">
    <location>
        <begin position="235"/>
        <end position="254"/>
    </location>
</feature>
<evidence type="ECO:0000259" key="6">
    <source>
        <dbReference type="PROSITE" id="PS50850"/>
    </source>
</evidence>
<keyword evidence="4 5" id="KW-0472">Membrane</keyword>
<dbReference type="GO" id="GO:0016020">
    <property type="term" value="C:membrane"/>
    <property type="evidence" value="ECO:0007669"/>
    <property type="project" value="UniProtKB-SubCell"/>
</dbReference>
<dbReference type="PANTHER" id="PTHR48021">
    <property type="match status" value="1"/>
</dbReference>
<dbReference type="PANTHER" id="PTHR48021:SF32">
    <property type="entry name" value="FACILITATED TREHALOSE TRANSPORTER TRET1-2 HOMOLOG-LIKE PROTEIN"/>
    <property type="match status" value="1"/>
</dbReference>
<accession>A0A6G0TWF6</accession>
<keyword evidence="8" id="KW-1185">Reference proteome</keyword>
<sequence>MDDVDKRLVKGGTSTSEFCVCGLTDDTGDNSRMSNIDQNVKIIADKITTPENNNCNINTTTIISVDKCVINDDGQNKLIENNRNAENKIIDVENEKFSVSSLLWRDLYPQVLASCISLLMVIQPGIHLAYSNNMLHHMPTINKEQFSWITSISVLCIPIGAILVGLVMDKIGRKNACLLTCFPLLASWTTVTISSSDNIYTCYAFRVLGGIGAGMTTVGLVYVSEISHSSYKQILLSLNSVFFSGGILISTCLADLEWKVINFSFVIFTIVNMALIIIYLPESPIWILKFKSSEHIDKAKKAVKQIYPNDNQVFETEWRRLKSASDNTAGLDVQQPSFVEFILSNPEGYKPIAILMVLLLLQQLTGAYATISYALPILKSVVPAAYPPAVEIQSLAALGVVRFGSGLLACALSLRVGRKPLLVFSCTAMALSSALVAVAQRDRDALAVPWALCGVMLYMFSSSVGVLVFPWTLICELLPTPVRAVGSCTMVSYGYLIMFATLKVFPYVLAAVTVPNVFVVFGAVSASMAVYVHFVVPETLGKSFREIEDYFKGPSAKTIRSNTTMT</sequence>
<dbReference type="PROSITE" id="PS50850">
    <property type="entry name" value="MFS"/>
    <property type="match status" value="1"/>
</dbReference>
<comment type="caution">
    <text evidence="7">The sequence shown here is derived from an EMBL/GenBank/DDBJ whole genome shotgun (WGS) entry which is preliminary data.</text>
</comment>
<evidence type="ECO:0000256" key="1">
    <source>
        <dbReference type="ARBA" id="ARBA00004141"/>
    </source>
</evidence>
<dbReference type="PROSITE" id="PS00216">
    <property type="entry name" value="SUGAR_TRANSPORT_1"/>
    <property type="match status" value="1"/>
</dbReference>
<dbReference type="InterPro" id="IPR050549">
    <property type="entry name" value="MFS_Trehalose_Transporter"/>
</dbReference>
<reference evidence="7 8" key="1">
    <citation type="submission" date="2019-08" db="EMBL/GenBank/DDBJ databases">
        <title>The genome of the soybean aphid Biotype 1, its phylome, world population structure and adaptation to the North American continent.</title>
        <authorList>
            <person name="Giordano R."/>
            <person name="Donthu R.K."/>
            <person name="Hernandez A.G."/>
            <person name="Wright C.L."/>
            <person name="Zimin A.V."/>
        </authorList>
    </citation>
    <scope>NUCLEOTIDE SEQUENCE [LARGE SCALE GENOMIC DNA]</scope>
    <source>
        <tissue evidence="7">Whole aphids</tissue>
    </source>
</reference>
<evidence type="ECO:0000256" key="2">
    <source>
        <dbReference type="ARBA" id="ARBA00022692"/>
    </source>
</evidence>
<feature type="transmembrane region" description="Helical" evidence="5">
    <location>
        <begin position="203"/>
        <end position="223"/>
    </location>
</feature>
<protein>
    <recommendedName>
        <fullName evidence="6">Major facilitator superfamily (MFS) profile domain-containing protein</fullName>
    </recommendedName>
</protein>
<gene>
    <name evidence="7" type="ORF">AGLY_005196</name>
</gene>
<dbReference type="Pfam" id="PF00083">
    <property type="entry name" value="Sugar_tr"/>
    <property type="match status" value="1"/>
</dbReference>
<evidence type="ECO:0000313" key="8">
    <source>
        <dbReference type="Proteomes" id="UP000475862"/>
    </source>
</evidence>
<feature type="transmembrane region" description="Helical" evidence="5">
    <location>
        <begin position="146"/>
        <end position="168"/>
    </location>
</feature>
<dbReference type="InterPro" id="IPR005829">
    <property type="entry name" value="Sugar_transporter_CS"/>
</dbReference>
<dbReference type="InterPro" id="IPR036259">
    <property type="entry name" value="MFS_trans_sf"/>
</dbReference>
<dbReference type="AlphaFoldDB" id="A0A6G0TWF6"/>
<dbReference type="Gene3D" id="1.20.1250.20">
    <property type="entry name" value="MFS general substrate transporter like domains"/>
    <property type="match status" value="1"/>
</dbReference>
<feature type="transmembrane region" description="Helical" evidence="5">
    <location>
        <begin position="260"/>
        <end position="280"/>
    </location>
</feature>
<dbReference type="GO" id="GO:0022857">
    <property type="term" value="F:transmembrane transporter activity"/>
    <property type="evidence" value="ECO:0007669"/>
    <property type="project" value="InterPro"/>
</dbReference>
<feature type="transmembrane region" description="Helical" evidence="5">
    <location>
        <begin position="446"/>
        <end position="472"/>
    </location>
</feature>
<proteinExistence type="predicted"/>
<feature type="transmembrane region" description="Helical" evidence="5">
    <location>
        <begin position="421"/>
        <end position="440"/>
    </location>
</feature>
<dbReference type="Proteomes" id="UP000475862">
    <property type="component" value="Unassembled WGS sequence"/>
</dbReference>
<name>A0A6G0TWF6_APHGL</name>
<organism evidence="7 8">
    <name type="scientific">Aphis glycines</name>
    <name type="common">Soybean aphid</name>
    <dbReference type="NCBI Taxonomy" id="307491"/>
    <lineage>
        <taxon>Eukaryota</taxon>
        <taxon>Metazoa</taxon>
        <taxon>Ecdysozoa</taxon>
        <taxon>Arthropoda</taxon>
        <taxon>Hexapoda</taxon>
        <taxon>Insecta</taxon>
        <taxon>Pterygota</taxon>
        <taxon>Neoptera</taxon>
        <taxon>Paraneoptera</taxon>
        <taxon>Hemiptera</taxon>
        <taxon>Sternorrhyncha</taxon>
        <taxon>Aphidomorpha</taxon>
        <taxon>Aphidoidea</taxon>
        <taxon>Aphididae</taxon>
        <taxon>Aphidini</taxon>
        <taxon>Aphis</taxon>
        <taxon>Aphis</taxon>
    </lineage>
</organism>
<keyword evidence="2 5" id="KW-0812">Transmembrane</keyword>
<keyword evidence="3 5" id="KW-1133">Transmembrane helix</keyword>
<dbReference type="InterPro" id="IPR005828">
    <property type="entry name" value="MFS_sugar_transport-like"/>
</dbReference>
<dbReference type="OrthoDB" id="6612291at2759"/>
<evidence type="ECO:0000256" key="4">
    <source>
        <dbReference type="ARBA" id="ARBA00023136"/>
    </source>
</evidence>
<feature type="domain" description="Major facilitator superfamily (MFS) profile" evidence="6">
    <location>
        <begin position="109"/>
        <end position="540"/>
    </location>
</feature>
<feature type="transmembrane region" description="Helical" evidence="5">
    <location>
        <begin position="395"/>
        <end position="414"/>
    </location>
</feature>
<comment type="subcellular location">
    <subcellularLocation>
        <location evidence="1">Membrane</location>
        <topology evidence="1">Multi-pass membrane protein</topology>
    </subcellularLocation>
</comment>
<feature type="transmembrane region" description="Helical" evidence="5">
    <location>
        <begin position="484"/>
        <end position="505"/>
    </location>
</feature>
<dbReference type="SUPFAM" id="SSF103473">
    <property type="entry name" value="MFS general substrate transporter"/>
    <property type="match status" value="1"/>
</dbReference>
<evidence type="ECO:0000256" key="5">
    <source>
        <dbReference type="SAM" id="Phobius"/>
    </source>
</evidence>
<dbReference type="InterPro" id="IPR020846">
    <property type="entry name" value="MFS_dom"/>
</dbReference>
<dbReference type="EMBL" id="VYZN01000014">
    <property type="protein sequence ID" value="KAE9539944.1"/>
    <property type="molecule type" value="Genomic_DNA"/>
</dbReference>
<feature type="transmembrane region" description="Helical" evidence="5">
    <location>
        <begin position="107"/>
        <end position="126"/>
    </location>
</feature>
<evidence type="ECO:0000313" key="7">
    <source>
        <dbReference type="EMBL" id="KAE9539944.1"/>
    </source>
</evidence>
<feature type="transmembrane region" description="Helical" evidence="5">
    <location>
        <begin position="517"/>
        <end position="536"/>
    </location>
</feature>